<dbReference type="EMBL" id="LQYS01000027">
    <property type="protein sequence ID" value="KYD16941.1"/>
    <property type="molecule type" value="Genomic_DNA"/>
</dbReference>
<dbReference type="RefSeq" id="WP_153018005.1">
    <property type="nucleotide sequence ID" value="NZ_AP025625.1"/>
</dbReference>
<dbReference type="AlphaFoldDB" id="A0A150LXR1"/>
<gene>
    <name evidence="1" type="ORF">B4119_3639</name>
</gene>
<protein>
    <submittedName>
        <fullName evidence="1">Uncharacterized protein</fullName>
    </submittedName>
</protein>
<name>A0A150LXR1_9BACL</name>
<dbReference type="PATRIC" id="fig|81408.3.peg.2755"/>
<dbReference type="Proteomes" id="UP000075455">
    <property type="component" value="Unassembled WGS sequence"/>
</dbReference>
<sequence length="74" mass="8167">MSCWSTPIAALTPTVDHLFSGKFLVVESAIKATESVSLALRFGNIIFPLMDEQRPNLDGMQREFDFDSPPSPPV</sequence>
<accession>A0A150LXR1</accession>
<reference evidence="1 2" key="1">
    <citation type="submission" date="2016-01" db="EMBL/GenBank/DDBJ databases">
        <title>Draft Genome Sequences of Seven Thermophilic Sporeformers Isolated from Foods.</title>
        <authorList>
            <person name="Berendsen E.M."/>
            <person name="Wells-Bennik M.H."/>
            <person name="Krawcyk A.O."/>
            <person name="De Jong A."/>
            <person name="Holsappel S."/>
            <person name="Eijlander R.T."/>
            <person name="Kuipers O.P."/>
        </authorList>
    </citation>
    <scope>NUCLEOTIDE SEQUENCE [LARGE SCALE GENOMIC DNA]</scope>
    <source>
        <strain evidence="1 2">B4119</strain>
    </source>
</reference>
<proteinExistence type="predicted"/>
<evidence type="ECO:0000313" key="2">
    <source>
        <dbReference type="Proteomes" id="UP000075455"/>
    </source>
</evidence>
<organism evidence="1 2">
    <name type="scientific">Saccharococcus caldoxylosilyticus</name>
    <dbReference type="NCBI Taxonomy" id="81408"/>
    <lineage>
        <taxon>Bacteria</taxon>
        <taxon>Bacillati</taxon>
        <taxon>Bacillota</taxon>
        <taxon>Bacilli</taxon>
        <taxon>Bacillales</taxon>
        <taxon>Anoxybacillaceae</taxon>
        <taxon>Saccharococcus</taxon>
    </lineage>
</organism>
<evidence type="ECO:0000313" key="1">
    <source>
        <dbReference type="EMBL" id="KYD16941.1"/>
    </source>
</evidence>
<dbReference type="STRING" id="81408.B4119_3639"/>
<comment type="caution">
    <text evidence="1">The sequence shown here is derived from an EMBL/GenBank/DDBJ whole genome shotgun (WGS) entry which is preliminary data.</text>
</comment>